<gene>
    <name evidence="1" type="ORF">ARTHRO_20162</name>
</gene>
<name>A0A9P1KED7_9CYAN</name>
<dbReference type="RefSeq" id="WP_006626152.1">
    <property type="nucleotide sequence ID" value="NZ_FO818640.1"/>
</dbReference>
<organism evidence="1 2">
    <name type="scientific">Limnospira indica PCC 8005</name>
    <dbReference type="NCBI Taxonomy" id="376219"/>
    <lineage>
        <taxon>Bacteria</taxon>
        <taxon>Bacillati</taxon>
        <taxon>Cyanobacteriota</taxon>
        <taxon>Cyanophyceae</taxon>
        <taxon>Oscillatoriophycideae</taxon>
        <taxon>Oscillatoriales</taxon>
        <taxon>Sirenicapillariaceae</taxon>
        <taxon>Limnospira</taxon>
    </lineage>
</organism>
<reference evidence="1 2" key="1">
    <citation type="submission" date="2014-02" db="EMBL/GenBank/DDBJ databases">
        <authorList>
            <person name="Genoscope - CEA"/>
        </authorList>
    </citation>
    <scope>NUCLEOTIDE SEQUENCE [LARGE SCALE GENOMIC DNA]</scope>
    <source>
        <strain evidence="1 2">PCC 8005</strain>
    </source>
</reference>
<dbReference type="CDD" id="cd02980">
    <property type="entry name" value="TRX_Fd_family"/>
    <property type="match status" value="1"/>
</dbReference>
<proteinExistence type="predicted"/>
<dbReference type="AlphaFoldDB" id="A0A9P1KED7"/>
<dbReference type="SUPFAM" id="SSF52833">
    <property type="entry name" value="Thioredoxin-like"/>
    <property type="match status" value="1"/>
</dbReference>
<keyword evidence="2" id="KW-1185">Reference proteome</keyword>
<dbReference type="Pfam" id="PF01257">
    <property type="entry name" value="2Fe-2S_thioredx"/>
    <property type="match status" value="1"/>
</dbReference>
<dbReference type="Gene3D" id="3.40.30.10">
    <property type="entry name" value="Glutaredoxin"/>
    <property type="match status" value="1"/>
</dbReference>
<accession>A0A9P1KED7</accession>
<protein>
    <submittedName>
        <fullName evidence="1">Nucleic acid binding OB</fullName>
    </submittedName>
</protein>
<evidence type="ECO:0000313" key="2">
    <source>
        <dbReference type="Proteomes" id="UP000032946"/>
    </source>
</evidence>
<sequence>MSKFNKQVSDFSLSGRVLQILLKGKTPQILQLMTTSGLYTIKLSKRLRDEAKHLLSEGLEVRVFGEKILNLKNAKVKLKATKIIPASEPSVRPVNSVRPSTKSQPKPAKILVCQKSDCRQRGGQAVCRVLEQALCDRGLHDQVKIEKTGCLKKCKLGPNLVVMPDKAHYTRVKPSDISEVIEKHLASTTT</sequence>
<dbReference type="InterPro" id="IPR036249">
    <property type="entry name" value="Thioredoxin-like_sf"/>
</dbReference>
<dbReference type="EMBL" id="FO818640">
    <property type="protein sequence ID" value="CDM94628.1"/>
    <property type="molecule type" value="Genomic_DNA"/>
</dbReference>
<evidence type="ECO:0000313" key="1">
    <source>
        <dbReference type="EMBL" id="CDM94628.1"/>
    </source>
</evidence>
<dbReference type="Proteomes" id="UP000032946">
    <property type="component" value="Chromosome"/>
</dbReference>